<dbReference type="PANTHER" id="PTHR31302:SF25">
    <property type="entry name" value="PHOSPHOESTERASE"/>
    <property type="match status" value="1"/>
</dbReference>
<dbReference type="PANTHER" id="PTHR31302">
    <property type="entry name" value="TRANSMEMBRANE PROTEIN WITH METALLOPHOSPHOESTERASE DOMAIN-RELATED"/>
    <property type="match status" value="1"/>
</dbReference>
<feature type="transmembrane region" description="Helical" evidence="1">
    <location>
        <begin position="6"/>
        <end position="29"/>
    </location>
</feature>
<evidence type="ECO:0000256" key="1">
    <source>
        <dbReference type="SAM" id="Phobius"/>
    </source>
</evidence>
<sequence length="286" mass="32588">MKKMNLLKISIFVIIFLIGLFGLLVFYAVKIEPYQLKVKEYISVKNKDSDTEVRIVQFSDVHIKEEFTFKNLSKVVEKINQQNPDFVVFTGDLYDNYSIYHDDQNIINELSKIKANYGKIAIWGNRDYGGGAGQHYTRIVQEAGFMLLSNQTEIYTTNNDKSIAFTGIDDMLLGNPSTELGQEKITADYSVFLTHEPDYVKNYSVEDYDIILSGHSHGGQINIPFIPSINETGLSFHSHSKDYRSGFYDLEKEDDRKIYVNSGIGTTHISARFGVTPEITLFRIGI</sequence>
<proteinExistence type="predicted"/>
<keyword evidence="1" id="KW-0472">Membrane</keyword>
<dbReference type="Gene3D" id="3.60.21.10">
    <property type="match status" value="1"/>
</dbReference>
<dbReference type="InterPro" id="IPR029052">
    <property type="entry name" value="Metallo-depent_PP-like"/>
</dbReference>
<dbReference type="GO" id="GO:0008758">
    <property type="term" value="F:UDP-2,3-diacylglucosamine hydrolase activity"/>
    <property type="evidence" value="ECO:0007669"/>
    <property type="project" value="TreeGrafter"/>
</dbReference>
<reference evidence="4" key="1">
    <citation type="submission" date="2017-02" db="EMBL/GenBank/DDBJ databases">
        <authorList>
            <person name="Dridi B."/>
        </authorList>
    </citation>
    <scope>NUCLEOTIDE SEQUENCE [LARGE SCALE GENOMIC DNA]</scope>
    <source>
        <strain evidence="4">bH819</strain>
    </source>
</reference>
<organism evidence="3 4">
    <name type="scientific">Vagococcus fluvialis bH819</name>
    <dbReference type="NCBI Taxonomy" id="1255619"/>
    <lineage>
        <taxon>Bacteria</taxon>
        <taxon>Bacillati</taxon>
        <taxon>Bacillota</taxon>
        <taxon>Bacilli</taxon>
        <taxon>Lactobacillales</taxon>
        <taxon>Enterococcaceae</taxon>
        <taxon>Vagococcus</taxon>
    </lineage>
</organism>
<dbReference type="Pfam" id="PF00149">
    <property type="entry name" value="Metallophos"/>
    <property type="match status" value="1"/>
</dbReference>
<keyword evidence="1" id="KW-1133">Transmembrane helix</keyword>
<dbReference type="InterPro" id="IPR051158">
    <property type="entry name" value="Metallophosphoesterase_sf"/>
</dbReference>
<dbReference type="RefSeq" id="WP_256958437.1">
    <property type="nucleotide sequence ID" value="NZ_FWFD01000013.1"/>
</dbReference>
<dbReference type="GO" id="GO:0016020">
    <property type="term" value="C:membrane"/>
    <property type="evidence" value="ECO:0007669"/>
    <property type="project" value="GOC"/>
</dbReference>
<keyword evidence="3" id="KW-0378">Hydrolase</keyword>
<keyword evidence="1" id="KW-0812">Transmembrane</keyword>
<keyword evidence="4" id="KW-1185">Reference proteome</keyword>
<dbReference type="InterPro" id="IPR004843">
    <property type="entry name" value="Calcineurin-like_PHP"/>
</dbReference>
<evidence type="ECO:0000313" key="4">
    <source>
        <dbReference type="Proteomes" id="UP000195918"/>
    </source>
</evidence>
<dbReference type="SUPFAM" id="SSF56300">
    <property type="entry name" value="Metallo-dependent phosphatases"/>
    <property type="match status" value="1"/>
</dbReference>
<dbReference type="GO" id="GO:0009245">
    <property type="term" value="P:lipid A biosynthetic process"/>
    <property type="evidence" value="ECO:0007669"/>
    <property type="project" value="TreeGrafter"/>
</dbReference>
<protein>
    <submittedName>
        <fullName evidence="3">Probably a phosphohydrolase, evidenced by COGnitor</fullName>
    </submittedName>
</protein>
<evidence type="ECO:0000313" key="3">
    <source>
        <dbReference type="EMBL" id="SLM86168.1"/>
    </source>
</evidence>
<dbReference type="Proteomes" id="UP000195918">
    <property type="component" value="Unassembled WGS sequence"/>
</dbReference>
<name>A0A1X6WPH8_9ENTE</name>
<accession>A0A1X6WPH8</accession>
<evidence type="ECO:0000259" key="2">
    <source>
        <dbReference type="Pfam" id="PF00149"/>
    </source>
</evidence>
<feature type="domain" description="Calcineurin-like phosphoesterase" evidence="2">
    <location>
        <begin position="54"/>
        <end position="218"/>
    </location>
</feature>
<dbReference type="EMBL" id="FWFD01000013">
    <property type="protein sequence ID" value="SLM86168.1"/>
    <property type="molecule type" value="Genomic_DNA"/>
</dbReference>
<dbReference type="AlphaFoldDB" id="A0A1X6WPH8"/>
<gene>
    <name evidence="3" type="ORF">FM121_08770</name>
</gene>